<feature type="domain" description="Gfo/Idh/MocA-like oxidoreductase N-terminal" evidence="2">
    <location>
        <begin position="4"/>
        <end position="112"/>
    </location>
</feature>
<evidence type="ECO:0000313" key="5">
    <source>
        <dbReference type="Proteomes" id="UP000526501"/>
    </source>
</evidence>
<accession>A0A7X1B3D4</accession>
<dbReference type="Gene3D" id="3.40.50.720">
    <property type="entry name" value="NAD(P)-binding Rossmann-like Domain"/>
    <property type="match status" value="1"/>
</dbReference>
<evidence type="ECO:0000259" key="2">
    <source>
        <dbReference type="Pfam" id="PF01408"/>
    </source>
</evidence>
<dbReference type="PANTHER" id="PTHR43818:SF11">
    <property type="entry name" value="BCDNA.GH03377"/>
    <property type="match status" value="1"/>
</dbReference>
<organism evidence="4 5">
    <name type="scientific">Pelagicoccus albus</name>
    <dbReference type="NCBI Taxonomy" id="415222"/>
    <lineage>
        <taxon>Bacteria</taxon>
        <taxon>Pseudomonadati</taxon>
        <taxon>Verrucomicrobiota</taxon>
        <taxon>Opitutia</taxon>
        <taxon>Puniceicoccales</taxon>
        <taxon>Pelagicoccaceae</taxon>
        <taxon>Pelagicoccus</taxon>
    </lineage>
</organism>
<dbReference type="SUPFAM" id="SSF55347">
    <property type="entry name" value="Glyceraldehyde-3-phosphate dehydrogenase-like, C-terminal domain"/>
    <property type="match status" value="1"/>
</dbReference>
<dbReference type="EMBL" id="JACHVC010000005">
    <property type="protein sequence ID" value="MBC2604904.1"/>
    <property type="molecule type" value="Genomic_DNA"/>
</dbReference>
<dbReference type="Proteomes" id="UP000526501">
    <property type="component" value="Unassembled WGS sequence"/>
</dbReference>
<dbReference type="GO" id="GO:0016491">
    <property type="term" value="F:oxidoreductase activity"/>
    <property type="evidence" value="ECO:0007669"/>
    <property type="project" value="UniProtKB-KW"/>
</dbReference>
<dbReference type="SUPFAM" id="SSF51735">
    <property type="entry name" value="NAD(P)-binding Rossmann-fold domains"/>
    <property type="match status" value="1"/>
</dbReference>
<dbReference type="Pfam" id="PF22725">
    <property type="entry name" value="GFO_IDH_MocA_C3"/>
    <property type="match status" value="1"/>
</dbReference>
<dbReference type="RefSeq" id="WP_185658794.1">
    <property type="nucleotide sequence ID" value="NZ_CAWPOO010000005.1"/>
</dbReference>
<keyword evidence="1" id="KW-0560">Oxidoreductase</keyword>
<dbReference type="InterPro" id="IPR055170">
    <property type="entry name" value="GFO_IDH_MocA-like_dom"/>
</dbReference>
<dbReference type="Pfam" id="PF01408">
    <property type="entry name" value="GFO_IDH_MocA"/>
    <property type="match status" value="1"/>
</dbReference>
<dbReference type="PANTHER" id="PTHR43818">
    <property type="entry name" value="BCDNA.GH03377"/>
    <property type="match status" value="1"/>
</dbReference>
<proteinExistence type="predicted"/>
<dbReference type="InterPro" id="IPR000683">
    <property type="entry name" value="Gfo/Idh/MocA-like_OxRdtase_N"/>
</dbReference>
<feature type="domain" description="GFO/IDH/MocA-like oxidoreductase" evidence="3">
    <location>
        <begin position="135"/>
        <end position="267"/>
    </location>
</feature>
<dbReference type="Gene3D" id="3.30.360.10">
    <property type="entry name" value="Dihydrodipicolinate Reductase, domain 2"/>
    <property type="match status" value="1"/>
</dbReference>
<evidence type="ECO:0000259" key="3">
    <source>
        <dbReference type="Pfam" id="PF22725"/>
    </source>
</evidence>
<reference evidence="4 5" key="1">
    <citation type="submission" date="2020-07" db="EMBL/GenBank/DDBJ databases">
        <authorList>
            <person name="Feng X."/>
        </authorList>
    </citation>
    <scope>NUCLEOTIDE SEQUENCE [LARGE SCALE GENOMIC DNA]</scope>
    <source>
        <strain evidence="4 5">JCM23202</strain>
    </source>
</reference>
<dbReference type="InterPro" id="IPR036291">
    <property type="entry name" value="NAD(P)-bd_dom_sf"/>
</dbReference>
<evidence type="ECO:0000256" key="1">
    <source>
        <dbReference type="ARBA" id="ARBA00023002"/>
    </source>
</evidence>
<name>A0A7X1B3D4_9BACT</name>
<comment type="caution">
    <text evidence="4">The sequence shown here is derived from an EMBL/GenBank/DDBJ whole genome shotgun (WGS) entry which is preliminary data.</text>
</comment>
<dbReference type="InterPro" id="IPR050463">
    <property type="entry name" value="Gfo/Idh/MocA_oxidrdct_glycsds"/>
</dbReference>
<keyword evidence="5" id="KW-1185">Reference proteome</keyword>
<sequence length="344" mass="37174">MQNLRIGVVGAGTNTRLHHIPGFQAIEGVSVEVVCNRSEASSRSAADAFGISRIAEKWQDVVSDPNVDAICIGTWPYLHAEISIAALKAGKHVLTEARMAMNTEEAEAMVEASLDNPHLVAQIVPSPFTLKWDKTIKRILEEGTLGELREVSFSKALGMNVSSETPLNWRQNKALSGNNTLMLGIYYEVVQRWLGVEPERLLASGKVFTKQRQSSAGGALVDVEIPETIDVIAEYESGMRLVCRMSGLELGEATDGYVISGSKGTLRLDLAAGVLKLALAGQKEVVVEPAKEDVSAWNVEADFVDSILDGAPIELTNFADGLAYMRFTDAAIQSIAEDSAWVSL</sequence>
<gene>
    <name evidence="4" type="ORF">H5P27_02500</name>
</gene>
<dbReference type="AlphaFoldDB" id="A0A7X1B3D4"/>
<dbReference type="GO" id="GO:0000166">
    <property type="term" value="F:nucleotide binding"/>
    <property type="evidence" value="ECO:0007669"/>
    <property type="project" value="InterPro"/>
</dbReference>
<protein>
    <submittedName>
        <fullName evidence="4">Gfo/Idh/MocA family oxidoreductase</fullName>
    </submittedName>
</protein>
<evidence type="ECO:0000313" key="4">
    <source>
        <dbReference type="EMBL" id="MBC2604904.1"/>
    </source>
</evidence>